<dbReference type="Gene3D" id="3.40.50.300">
    <property type="entry name" value="P-loop containing nucleotide triphosphate hydrolases"/>
    <property type="match status" value="1"/>
</dbReference>
<dbReference type="Pfam" id="PF03764">
    <property type="entry name" value="EFG_IV"/>
    <property type="match status" value="1"/>
</dbReference>
<dbReference type="Gene3D" id="2.40.30.10">
    <property type="entry name" value="Translation factors"/>
    <property type="match status" value="1"/>
</dbReference>
<name>A0A975ID80_9SPIR</name>
<keyword evidence="3 8" id="KW-0251">Elongation factor</keyword>
<dbReference type="InterPro" id="IPR035649">
    <property type="entry name" value="EFG_V"/>
</dbReference>
<dbReference type="InterPro" id="IPR005517">
    <property type="entry name" value="Transl_elong_EFG/EF2_IV"/>
</dbReference>
<dbReference type="NCBIfam" id="NF009379">
    <property type="entry name" value="PRK12740.1-3"/>
    <property type="match status" value="1"/>
</dbReference>
<dbReference type="FunFam" id="3.30.230.10:FF:000003">
    <property type="entry name" value="Elongation factor G"/>
    <property type="match status" value="1"/>
</dbReference>
<dbReference type="InterPro" id="IPR014721">
    <property type="entry name" value="Ribsml_uS5_D2-typ_fold_subgr"/>
</dbReference>
<dbReference type="SUPFAM" id="SSF50447">
    <property type="entry name" value="Translation proteins"/>
    <property type="match status" value="1"/>
</dbReference>
<dbReference type="Gene3D" id="3.30.230.10">
    <property type="match status" value="1"/>
</dbReference>
<evidence type="ECO:0000259" key="7">
    <source>
        <dbReference type="PROSITE" id="PS51722"/>
    </source>
</evidence>
<dbReference type="InterPro" id="IPR035647">
    <property type="entry name" value="EFG_III/V"/>
</dbReference>
<dbReference type="GO" id="GO:0005525">
    <property type="term" value="F:GTP binding"/>
    <property type="evidence" value="ECO:0007669"/>
    <property type="project" value="UniProtKB-KW"/>
</dbReference>
<dbReference type="Pfam" id="PF14492">
    <property type="entry name" value="EFG_III"/>
    <property type="match status" value="1"/>
</dbReference>
<dbReference type="Pfam" id="PF22042">
    <property type="entry name" value="EF-G_D2"/>
    <property type="match status" value="1"/>
</dbReference>
<dbReference type="SUPFAM" id="SSF52540">
    <property type="entry name" value="P-loop containing nucleoside triphosphate hydrolases"/>
    <property type="match status" value="1"/>
</dbReference>
<dbReference type="InterPro" id="IPR053905">
    <property type="entry name" value="EF-G-like_DII"/>
</dbReference>
<dbReference type="InterPro" id="IPR000640">
    <property type="entry name" value="EFG_V-like"/>
</dbReference>
<accession>A0A975ID80</accession>
<dbReference type="FunFam" id="3.30.70.240:FF:000001">
    <property type="entry name" value="Elongation factor G"/>
    <property type="match status" value="1"/>
</dbReference>
<dbReference type="InterPro" id="IPR005225">
    <property type="entry name" value="Small_GTP-bd"/>
</dbReference>
<evidence type="ECO:0000313" key="9">
    <source>
        <dbReference type="Proteomes" id="UP000671995"/>
    </source>
</evidence>
<dbReference type="SUPFAM" id="SSF54980">
    <property type="entry name" value="EF-G C-terminal domain-like"/>
    <property type="match status" value="2"/>
</dbReference>
<dbReference type="GO" id="GO:0032790">
    <property type="term" value="P:ribosome disassembly"/>
    <property type="evidence" value="ECO:0007669"/>
    <property type="project" value="TreeGrafter"/>
</dbReference>
<dbReference type="SUPFAM" id="SSF54211">
    <property type="entry name" value="Ribosomal protein S5 domain 2-like"/>
    <property type="match status" value="1"/>
</dbReference>
<dbReference type="Gene3D" id="3.30.70.870">
    <property type="entry name" value="Elongation Factor G (Translational Gtpase), domain 3"/>
    <property type="match status" value="1"/>
</dbReference>
<gene>
    <name evidence="8" type="ORF">HRI96_06415</name>
</gene>
<evidence type="ECO:0000313" key="8">
    <source>
        <dbReference type="EMBL" id="QTQ11864.1"/>
    </source>
</evidence>
<dbReference type="SMART" id="SM00889">
    <property type="entry name" value="EFG_IV"/>
    <property type="match status" value="1"/>
</dbReference>
<dbReference type="InterPro" id="IPR041095">
    <property type="entry name" value="EFG_II"/>
</dbReference>
<protein>
    <recommendedName>
        <fullName evidence="1">Elongation factor G</fullName>
    </recommendedName>
</protein>
<organism evidence="8 9">
    <name type="scientific">Treponema parvum</name>
    <dbReference type="NCBI Taxonomy" id="138851"/>
    <lineage>
        <taxon>Bacteria</taxon>
        <taxon>Pseudomonadati</taxon>
        <taxon>Spirochaetota</taxon>
        <taxon>Spirochaetia</taxon>
        <taxon>Spirochaetales</taxon>
        <taxon>Treponemataceae</taxon>
        <taxon>Treponema</taxon>
    </lineage>
</organism>
<dbReference type="PROSITE" id="PS51722">
    <property type="entry name" value="G_TR_2"/>
    <property type="match status" value="1"/>
</dbReference>
<evidence type="ECO:0000256" key="1">
    <source>
        <dbReference type="ARBA" id="ARBA00017872"/>
    </source>
</evidence>
<keyword evidence="4" id="KW-0648">Protein biosynthesis</keyword>
<sequence>MDFETKNVRNAAISGHGQTGKTTLFEHLMFVGKAIAQTADVESGKTVSDNSPEEISRKISIYTTLSHLTWNNKILNIWDTPGSSDFVGEVISAFRSCEYALMLVDSRSGAQIETVKLWRDLDRRNKPRMVFMNRVDDDRGNVAAANKDIHDKFNVEITPITIPVGNGSAYKGVIDVLKGKMYKKPAPGEIEKAEEIPADYMEMYKNARDVLAGSAAEGDDDLLVKFIDEGQLSDEEISLGLKSAFAANKIVPVFAGDPINNSGLVSLLDFMADIAPSPLERLETAVTAENGTASVKILPDKPFSALVVKTAGDQFSGKLSYIKVLSGSLTPDIEVNNITRQKKEKIGKIYRCIGKKLEEVKAVAAGDICIASKLAATETSDTIAADPEAMCFKPLRHPDPVYSIAVTAADKKAEDKMSAQLSKAAETDRTITFQYNAETRQNVLSGMGELQLSIILEKIKADTGITVETSIPRIAYRETVQKKAEAEYTHKKQSGGHGQYARVVLSVQPLKRGEEYKFTNAVFGGAIPKNYIPGVEKGVKQAMEHGVLAGYPVTDIDVTVLDGKDHPVDSSDLAFQLAARNALSEAMVKANPILLEPILNLSVWVDTKYVGDIMSDLSSRRGRILGQNTIGSGIEEIKAQVPHAELLRYAIDLRAITSATGSFETSFDHYDPISGKTADNVIAEAKAFNAKLSEEKE</sequence>
<dbReference type="EMBL" id="CP054257">
    <property type="protein sequence ID" value="QTQ11864.1"/>
    <property type="molecule type" value="Genomic_DNA"/>
</dbReference>
<dbReference type="NCBIfam" id="TIGR00231">
    <property type="entry name" value="small_GTP"/>
    <property type="match status" value="1"/>
</dbReference>
<dbReference type="AlphaFoldDB" id="A0A975ID80"/>
<reference evidence="8" key="1">
    <citation type="submission" date="2020-05" db="EMBL/GenBank/DDBJ databases">
        <authorList>
            <person name="Zeng H."/>
            <person name="Chan Y.K."/>
            <person name="Watt R.M."/>
        </authorList>
    </citation>
    <scope>NUCLEOTIDE SEQUENCE</scope>
    <source>
        <strain evidence="8">ATCC 700773</strain>
    </source>
</reference>
<feature type="domain" description="Tr-type G" evidence="7">
    <location>
        <begin position="6"/>
        <end position="279"/>
    </location>
</feature>
<comment type="function">
    <text evidence="6">Catalyzes the GTP-dependent ribosomal translocation step during translation elongation. During this step, the ribosome changes from the pre-translocational (PRE) to the post-translocational (POST) state as the newly formed A-site-bound peptidyl-tRNA and P-site-bound deacylated tRNA move to the P and E sites, respectively. Catalyzes the coordinated movement of the two tRNA molecules, the mRNA and conformational changes in the ribosome.</text>
</comment>
<reference evidence="8" key="2">
    <citation type="journal article" date="2021" name="Microbiol. Resour. Announc.">
        <title>Complete Genome Sequences of Three Human Oral Treponema parvum Isolates.</title>
        <authorList>
            <person name="Zeng H."/>
            <person name="Watt R.M."/>
        </authorList>
    </citation>
    <scope>NUCLEOTIDE SEQUENCE</scope>
    <source>
        <strain evidence="8">ATCC 700773</strain>
    </source>
</reference>
<evidence type="ECO:0000256" key="2">
    <source>
        <dbReference type="ARBA" id="ARBA00022741"/>
    </source>
</evidence>
<dbReference type="Pfam" id="PF00679">
    <property type="entry name" value="EFG_C"/>
    <property type="match status" value="1"/>
</dbReference>
<dbReference type="Pfam" id="PF00009">
    <property type="entry name" value="GTP_EFTU"/>
    <property type="match status" value="1"/>
</dbReference>
<evidence type="ECO:0000256" key="6">
    <source>
        <dbReference type="ARBA" id="ARBA00024731"/>
    </source>
</evidence>
<dbReference type="PANTHER" id="PTHR43261:SF6">
    <property type="entry name" value="ELONGATION FACTOR G-LIKE PROTEIN"/>
    <property type="match status" value="1"/>
</dbReference>
<keyword evidence="5" id="KW-0342">GTP-binding</keyword>
<dbReference type="RefSeq" id="WP_210116577.1">
    <property type="nucleotide sequence ID" value="NZ_CP054257.1"/>
</dbReference>
<dbReference type="CDD" id="cd03713">
    <property type="entry name" value="EFG_mtEFG_C"/>
    <property type="match status" value="1"/>
</dbReference>
<dbReference type="PANTHER" id="PTHR43261">
    <property type="entry name" value="TRANSLATION ELONGATION FACTOR G-RELATED"/>
    <property type="match status" value="1"/>
</dbReference>
<dbReference type="GO" id="GO:0003924">
    <property type="term" value="F:GTPase activity"/>
    <property type="evidence" value="ECO:0007669"/>
    <property type="project" value="InterPro"/>
</dbReference>
<dbReference type="InterPro" id="IPR000795">
    <property type="entry name" value="T_Tr_GTP-bd_dom"/>
</dbReference>
<dbReference type="CDD" id="cd01434">
    <property type="entry name" value="EFG_mtEFG1_IV"/>
    <property type="match status" value="1"/>
</dbReference>
<dbReference type="InterPro" id="IPR027417">
    <property type="entry name" value="P-loop_NTPase"/>
</dbReference>
<dbReference type="Proteomes" id="UP000671995">
    <property type="component" value="Chromosome"/>
</dbReference>
<evidence type="ECO:0000256" key="5">
    <source>
        <dbReference type="ARBA" id="ARBA00023134"/>
    </source>
</evidence>
<evidence type="ECO:0000256" key="3">
    <source>
        <dbReference type="ARBA" id="ARBA00022768"/>
    </source>
</evidence>
<evidence type="ECO:0000256" key="4">
    <source>
        <dbReference type="ARBA" id="ARBA00022917"/>
    </source>
</evidence>
<dbReference type="CDD" id="cd04170">
    <property type="entry name" value="EF-G_bact"/>
    <property type="match status" value="1"/>
</dbReference>
<dbReference type="InterPro" id="IPR009000">
    <property type="entry name" value="Transl_B-barrel_sf"/>
</dbReference>
<dbReference type="SMART" id="SM00838">
    <property type="entry name" value="EFG_C"/>
    <property type="match status" value="1"/>
</dbReference>
<dbReference type="InterPro" id="IPR047872">
    <property type="entry name" value="EFG_IV"/>
</dbReference>
<proteinExistence type="predicted"/>
<dbReference type="InterPro" id="IPR020568">
    <property type="entry name" value="Ribosomal_Su5_D2-typ_SF"/>
</dbReference>
<dbReference type="Gene3D" id="3.30.70.240">
    <property type="match status" value="1"/>
</dbReference>
<dbReference type="GO" id="GO:0003746">
    <property type="term" value="F:translation elongation factor activity"/>
    <property type="evidence" value="ECO:0007669"/>
    <property type="project" value="UniProtKB-KW"/>
</dbReference>
<keyword evidence="2" id="KW-0547">Nucleotide-binding</keyword>
<dbReference type="NCBIfam" id="NF009381">
    <property type="entry name" value="PRK12740.1-5"/>
    <property type="match status" value="1"/>
</dbReference>